<dbReference type="AlphaFoldDB" id="A0AA42DSK7"/>
<dbReference type="RefSeq" id="WP_053982740.1">
    <property type="nucleotide sequence ID" value="NZ_JAQIFT010000074.1"/>
</dbReference>
<dbReference type="GO" id="GO:0005737">
    <property type="term" value="C:cytoplasm"/>
    <property type="evidence" value="ECO:0007669"/>
    <property type="project" value="TreeGrafter"/>
</dbReference>
<evidence type="ECO:0000313" key="7">
    <source>
        <dbReference type="EMBL" id="MDA3734246.1"/>
    </source>
</evidence>
<dbReference type="InterPro" id="IPR004408">
    <property type="entry name" value="Biotin_CoA_COase_ligase"/>
</dbReference>
<dbReference type="InterPro" id="IPR003142">
    <property type="entry name" value="BPL_C"/>
</dbReference>
<dbReference type="GO" id="GO:0016740">
    <property type="term" value="F:transferase activity"/>
    <property type="evidence" value="ECO:0007669"/>
    <property type="project" value="UniProtKB-ARBA"/>
</dbReference>
<dbReference type="Gene3D" id="3.30.930.10">
    <property type="entry name" value="Bira Bifunctional Protein, Domain 2"/>
    <property type="match status" value="1"/>
</dbReference>
<organism evidence="7 8">
    <name type="scientific">Holtiella tumoricola</name>
    <dbReference type="NCBI Taxonomy" id="3018743"/>
    <lineage>
        <taxon>Bacteria</taxon>
        <taxon>Bacillati</taxon>
        <taxon>Bacillota</taxon>
        <taxon>Clostridia</taxon>
        <taxon>Lachnospirales</taxon>
        <taxon>Cellulosilyticaceae</taxon>
        <taxon>Holtiella</taxon>
    </lineage>
</organism>
<proteinExistence type="predicted"/>
<feature type="domain" description="BPL/LPL catalytic" evidence="6">
    <location>
        <begin position="1"/>
        <end position="190"/>
    </location>
</feature>
<dbReference type="EC" id="6.3.4.15" evidence="5"/>
<dbReference type="PANTHER" id="PTHR12835">
    <property type="entry name" value="BIOTIN PROTEIN LIGASE"/>
    <property type="match status" value="1"/>
</dbReference>
<dbReference type="GO" id="GO:0009249">
    <property type="term" value="P:protein lipoylation"/>
    <property type="evidence" value="ECO:0007669"/>
    <property type="project" value="UniProtKB-ARBA"/>
</dbReference>
<keyword evidence="8" id="KW-1185">Reference proteome</keyword>
<dbReference type="GO" id="GO:0004077">
    <property type="term" value="F:biotin--[biotin carboxyl-carrier protein] ligase activity"/>
    <property type="evidence" value="ECO:0007669"/>
    <property type="project" value="UniProtKB-EC"/>
</dbReference>
<dbReference type="CDD" id="cd16442">
    <property type="entry name" value="BPL"/>
    <property type="match status" value="1"/>
</dbReference>
<comment type="caution">
    <text evidence="7">The sequence shown here is derived from an EMBL/GenBank/DDBJ whole genome shotgun (WGS) entry which is preliminary data.</text>
</comment>
<protein>
    <recommendedName>
        <fullName evidence="5">biotin--[biotin carboxyl-carrier protein] ligase</fullName>
        <ecNumber evidence="5">6.3.4.15</ecNumber>
    </recommendedName>
</protein>
<dbReference type="InterPro" id="IPR008988">
    <property type="entry name" value="Transcriptional_repressor_C"/>
</dbReference>
<evidence type="ECO:0000256" key="3">
    <source>
        <dbReference type="ARBA" id="ARBA00022840"/>
    </source>
</evidence>
<reference evidence="7" key="1">
    <citation type="journal article" date="2023" name="Int. J. Syst. Evol. Microbiol.">
        <title>&lt;i&gt;Holtiella tumoricola&lt;/i&gt; gen. nov. sp. nov., isolated from a human clinical sample.</title>
        <authorList>
            <person name="Allen-Vercoe E."/>
            <person name="Daigneault M.C."/>
            <person name="Vancuren S.J."/>
            <person name="Cochrane K."/>
            <person name="O'Neal L.L."/>
            <person name="Sankaranarayanan K."/>
            <person name="Lawson P.A."/>
        </authorList>
    </citation>
    <scope>NUCLEOTIDE SEQUENCE</scope>
    <source>
        <strain evidence="7">CC70A</strain>
    </source>
</reference>
<keyword evidence="2" id="KW-0547">Nucleotide-binding</keyword>
<dbReference type="SUPFAM" id="SSF50037">
    <property type="entry name" value="C-terminal domain of transcriptional repressors"/>
    <property type="match status" value="1"/>
</dbReference>
<sequence length="261" mass="29366">MELNWIKQSNTLCLGKEIAYYEEIDSTNTRLKAWAKEGAMEGSIVIAEEQLQGKGRLGRIWDSPKETGIWMSILVKPQIGIEKIPQITLLAGLATCEAIRKTTGLEAMIKWPNDIVVNNKKVCGILCELVNTGKDTAVIIGIGINVNSKKFPDDLPYATSLYLEGKEVYMREPIISCLLEQLEGYYIQYKKQLSLHNIIEQYKDKCINMNREVNIVSSTESYRATVKDIDVEGRLIVQKQNGIEETILAGEVSVRGLYGYI</sequence>
<dbReference type="InterPro" id="IPR045864">
    <property type="entry name" value="aa-tRNA-synth_II/BPL/LPL"/>
</dbReference>
<evidence type="ECO:0000256" key="1">
    <source>
        <dbReference type="ARBA" id="ARBA00022598"/>
    </source>
</evidence>
<evidence type="ECO:0000256" key="2">
    <source>
        <dbReference type="ARBA" id="ARBA00022741"/>
    </source>
</evidence>
<dbReference type="Proteomes" id="UP001169242">
    <property type="component" value="Unassembled WGS sequence"/>
</dbReference>
<keyword evidence="1 7" id="KW-0436">Ligase</keyword>
<dbReference type="Pfam" id="PF02237">
    <property type="entry name" value="BPL_C"/>
    <property type="match status" value="1"/>
</dbReference>
<dbReference type="SUPFAM" id="SSF55681">
    <property type="entry name" value="Class II aaRS and biotin synthetases"/>
    <property type="match status" value="1"/>
</dbReference>
<gene>
    <name evidence="7" type="ORF">PBV87_22485</name>
</gene>
<dbReference type="PROSITE" id="PS51733">
    <property type="entry name" value="BPL_LPL_CATALYTIC"/>
    <property type="match status" value="1"/>
</dbReference>
<evidence type="ECO:0000256" key="4">
    <source>
        <dbReference type="ARBA" id="ARBA00023267"/>
    </source>
</evidence>
<evidence type="ECO:0000259" key="6">
    <source>
        <dbReference type="PROSITE" id="PS51733"/>
    </source>
</evidence>
<dbReference type="Gene3D" id="2.30.30.100">
    <property type="match status" value="1"/>
</dbReference>
<dbReference type="NCBIfam" id="TIGR00121">
    <property type="entry name" value="birA_ligase"/>
    <property type="match status" value="1"/>
</dbReference>
<keyword evidence="3" id="KW-0067">ATP-binding</keyword>
<dbReference type="Pfam" id="PF03099">
    <property type="entry name" value="BPL_LplA_LipB"/>
    <property type="match status" value="1"/>
</dbReference>
<dbReference type="InterPro" id="IPR004143">
    <property type="entry name" value="BPL_LPL_catalytic"/>
</dbReference>
<evidence type="ECO:0000313" key="8">
    <source>
        <dbReference type="Proteomes" id="UP001169242"/>
    </source>
</evidence>
<dbReference type="GO" id="GO:0005524">
    <property type="term" value="F:ATP binding"/>
    <property type="evidence" value="ECO:0007669"/>
    <property type="project" value="UniProtKB-KW"/>
</dbReference>
<keyword evidence="4" id="KW-0092">Biotin</keyword>
<dbReference type="PANTHER" id="PTHR12835:SF5">
    <property type="entry name" value="BIOTIN--PROTEIN LIGASE"/>
    <property type="match status" value="1"/>
</dbReference>
<accession>A0AA42DSK7</accession>
<evidence type="ECO:0000256" key="5">
    <source>
        <dbReference type="ARBA" id="ARBA00024227"/>
    </source>
</evidence>
<dbReference type="EMBL" id="JAQIFT010000074">
    <property type="protein sequence ID" value="MDA3734246.1"/>
    <property type="molecule type" value="Genomic_DNA"/>
</dbReference>
<name>A0AA42DSK7_9FIRM</name>